<keyword evidence="4 7" id="KW-0812">Transmembrane</keyword>
<comment type="similarity">
    <text evidence="7">Belongs to the binding-protein-dependent transport system permease family.</text>
</comment>
<dbReference type="Proteomes" id="UP000324209">
    <property type="component" value="Chromosome"/>
</dbReference>
<dbReference type="InterPro" id="IPR035906">
    <property type="entry name" value="MetI-like_sf"/>
</dbReference>
<feature type="transmembrane region" description="Helical" evidence="7">
    <location>
        <begin position="69"/>
        <end position="90"/>
    </location>
</feature>
<evidence type="ECO:0000313" key="9">
    <source>
        <dbReference type="EMBL" id="QEN07857.1"/>
    </source>
</evidence>
<dbReference type="GO" id="GO:0005886">
    <property type="term" value="C:plasma membrane"/>
    <property type="evidence" value="ECO:0007669"/>
    <property type="project" value="UniProtKB-SubCell"/>
</dbReference>
<keyword evidence="10" id="KW-1185">Reference proteome</keyword>
<evidence type="ECO:0000256" key="4">
    <source>
        <dbReference type="ARBA" id="ARBA00022692"/>
    </source>
</evidence>
<gene>
    <name evidence="9" type="ORF">EXM22_07590</name>
</gene>
<keyword evidence="6 7" id="KW-0472">Membrane</keyword>
<feature type="domain" description="ABC transmembrane type-1" evidence="8">
    <location>
        <begin position="64"/>
        <end position="244"/>
    </location>
</feature>
<dbReference type="PANTHER" id="PTHR30151">
    <property type="entry name" value="ALKANE SULFONATE ABC TRANSPORTER-RELATED, MEMBRANE SUBUNIT"/>
    <property type="match status" value="1"/>
</dbReference>
<name>A0A5C1QK51_9SPIO</name>
<protein>
    <submittedName>
        <fullName evidence="9">ABC transporter permease subunit</fullName>
    </submittedName>
</protein>
<evidence type="ECO:0000256" key="1">
    <source>
        <dbReference type="ARBA" id="ARBA00004651"/>
    </source>
</evidence>
<dbReference type="RefSeq" id="WP_149485937.1">
    <property type="nucleotide sequence ID" value="NZ_CP036150.1"/>
</dbReference>
<dbReference type="PANTHER" id="PTHR30151:SF0">
    <property type="entry name" value="ABC TRANSPORTER PERMEASE PROTEIN MJ0413-RELATED"/>
    <property type="match status" value="1"/>
</dbReference>
<comment type="subcellular location">
    <subcellularLocation>
        <location evidence="1 7">Cell membrane</location>
        <topology evidence="1 7">Multi-pass membrane protein</topology>
    </subcellularLocation>
</comment>
<dbReference type="Pfam" id="PF00528">
    <property type="entry name" value="BPD_transp_1"/>
    <property type="match status" value="1"/>
</dbReference>
<dbReference type="Gene3D" id="1.10.3720.10">
    <property type="entry name" value="MetI-like"/>
    <property type="match status" value="1"/>
</dbReference>
<feature type="transmembrane region" description="Helical" evidence="7">
    <location>
        <begin position="21"/>
        <end position="40"/>
    </location>
</feature>
<accession>A0A5C1QK51</accession>
<keyword evidence="5 7" id="KW-1133">Transmembrane helix</keyword>
<evidence type="ECO:0000256" key="2">
    <source>
        <dbReference type="ARBA" id="ARBA00022448"/>
    </source>
</evidence>
<feature type="transmembrane region" description="Helical" evidence="7">
    <location>
        <begin position="102"/>
        <end position="122"/>
    </location>
</feature>
<dbReference type="PROSITE" id="PS50928">
    <property type="entry name" value="ABC_TM1"/>
    <property type="match status" value="1"/>
</dbReference>
<reference evidence="9 10" key="1">
    <citation type="submission" date="2019-02" db="EMBL/GenBank/DDBJ databases">
        <title>Complete Genome Sequence and Methylome Analysis of free living Spirochaetas.</title>
        <authorList>
            <person name="Fomenkov A."/>
            <person name="Dubinina G."/>
            <person name="Leshcheva N."/>
            <person name="Mikheeva N."/>
            <person name="Grabovich M."/>
            <person name="Vincze T."/>
            <person name="Roberts R.J."/>
        </authorList>
    </citation>
    <scope>NUCLEOTIDE SEQUENCE [LARGE SCALE GENOMIC DNA]</scope>
    <source>
        <strain evidence="9 10">K2</strain>
    </source>
</reference>
<dbReference type="KEGG" id="ock:EXM22_07590"/>
<evidence type="ECO:0000256" key="7">
    <source>
        <dbReference type="RuleBase" id="RU363032"/>
    </source>
</evidence>
<evidence type="ECO:0000256" key="3">
    <source>
        <dbReference type="ARBA" id="ARBA00022475"/>
    </source>
</evidence>
<keyword evidence="3" id="KW-1003">Cell membrane</keyword>
<evidence type="ECO:0000313" key="10">
    <source>
        <dbReference type="Proteomes" id="UP000324209"/>
    </source>
</evidence>
<proteinExistence type="inferred from homology"/>
<dbReference type="InterPro" id="IPR000515">
    <property type="entry name" value="MetI-like"/>
</dbReference>
<sequence>MTSTIDMTLTGKKSLTTIFSLILYLCLWKVLSLVIGRSIILPSPEEVLIQTIVFLGRPESWKMIAASTIRGMSGFFISLILGIVTGFFSGKSRFFQWFSDPFLISIRSIPVLSLILLAIIWFPTEIVPVFICFLVVYPVVASAVAAGVRQVDTELLEMAIVYNKSSYTILKEITLPSILPYLFNGISTGLGLTWKSVVAAEILSMPREGLGTAMQTAQLQLDTDQLFSWTLIVVLLAGLSEFLVQRLEVQQ</sequence>
<evidence type="ECO:0000256" key="6">
    <source>
        <dbReference type="ARBA" id="ARBA00023136"/>
    </source>
</evidence>
<dbReference type="GO" id="GO:0055085">
    <property type="term" value="P:transmembrane transport"/>
    <property type="evidence" value="ECO:0007669"/>
    <property type="project" value="InterPro"/>
</dbReference>
<keyword evidence="2 7" id="KW-0813">Transport</keyword>
<dbReference type="SUPFAM" id="SSF161098">
    <property type="entry name" value="MetI-like"/>
    <property type="match status" value="1"/>
</dbReference>
<feature type="transmembrane region" description="Helical" evidence="7">
    <location>
        <begin position="128"/>
        <end position="148"/>
    </location>
</feature>
<evidence type="ECO:0000259" key="8">
    <source>
        <dbReference type="PROSITE" id="PS50928"/>
    </source>
</evidence>
<organism evidence="9 10">
    <name type="scientific">Oceanispirochaeta crateris</name>
    <dbReference type="NCBI Taxonomy" id="2518645"/>
    <lineage>
        <taxon>Bacteria</taxon>
        <taxon>Pseudomonadati</taxon>
        <taxon>Spirochaetota</taxon>
        <taxon>Spirochaetia</taxon>
        <taxon>Spirochaetales</taxon>
        <taxon>Spirochaetaceae</taxon>
        <taxon>Oceanispirochaeta</taxon>
    </lineage>
</organism>
<dbReference type="CDD" id="cd06261">
    <property type="entry name" value="TM_PBP2"/>
    <property type="match status" value="1"/>
</dbReference>
<dbReference type="EMBL" id="CP036150">
    <property type="protein sequence ID" value="QEN07857.1"/>
    <property type="molecule type" value="Genomic_DNA"/>
</dbReference>
<evidence type="ECO:0000256" key="5">
    <source>
        <dbReference type="ARBA" id="ARBA00022989"/>
    </source>
</evidence>
<dbReference type="AlphaFoldDB" id="A0A5C1QK51"/>
<dbReference type="OrthoDB" id="308958at2"/>